<feature type="region of interest" description="Disordered" evidence="2">
    <location>
        <begin position="30"/>
        <end position="51"/>
    </location>
</feature>
<dbReference type="SUPFAM" id="SSF53474">
    <property type="entry name" value="alpha/beta-Hydrolases"/>
    <property type="match status" value="1"/>
</dbReference>
<name>A0AAV9PSI6_9PEZI</name>
<dbReference type="InterPro" id="IPR000073">
    <property type="entry name" value="AB_hydrolase_1"/>
</dbReference>
<evidence type="ECO:0000259" key="3">
    <source>
        <dbReference type="PROSITE" id="PS50217"/>
    </source>
</evidence>
<dbReference type="Pfam" id="PF12697">
    <property type="entry name" value="Abhydrolase_6"/>
    <property type="match status" value="1"/>
</dbReference>
<evidence type="ECO:0000256" key="2">
    <source>
        <dbReference type="SAM" id="MobiDB-lite"/>
    </source>
</evidence>
<evidence type="ECO:0000256" key="1">
    <source>
        <dbReference type="ARBA" id="ARBA00038115"/>
    </source>
</evidence>
<dbReference type="PANTHER" id="PTHR22946:SF12">
    <property type="entry name" value="CONIDIAL PIGMENT BIOSYNTHESIS PROTEIN AYG1 (AFU_ORTHOLOGUE AFUA_2G17550)"/>
    <property type="match status" value="1"/>
</dbReference>
<dbReference type="CDD" id="cd14688">
    <property type="entry name" value="bZIP_YAP"/>
    <property type="match status" value="1"/>
</dbReference>
<dbReference type="Gene3D" id="3.40.50.1820">
    <property type="entry name" value="alpha/beta hydrolase"/>
    <property type="match status" value="1"/>
</dbReference>
<dbReference type="InterPro" id="IPR029058">
    <property type="entry name" value="AB_hydrolase_fold"/>
</dbReference>
<reference evidence="4 5" key="1">
    <citation type="submission" date="2023-06" db="EMBL/GenBank/DDBJ databases">
        <title>Black Yeasts Isolated from many extreme environments.</title>
        <authorList>
            <person name="Coleine C."/>
            <person name="Stajich J.E."/>
            <person name="Selbmann L."/>
        </authorList>
    </citation>
    <scope>NUCLEOTIDE SEQUENCE [LARGE SCALE GENOMIC DNA]</scope>
    <source>
        <strain evidence="4 5">CCFEE 5887</strain>
    </source>
</reference>
<dbReference type="AlphaFoldDB" id="A0AAV9PSI6"/>
<gene>
    <name evidence="4" type="ORF">LTR25_010393</name>
</gene>
<dbReference type="GO" id="GO:0003700">
    <property type="term" value="F:DNA-binding transcription factor activity"/>
    <property type="evidence" value="ECO:0007669"/>
    <property type="project" value="InterPro"/>
</dbReference>
<dbReference type="InterPro" id="IPR050261">
    <property type="entry name" value="FrsA_esterase"/>
</dbReference>
<protein>
    <recommendedName>
        <fullName evidence="3">BZIP domain-containing protein</fullName>
    </recommendedName>
</protein>
<keyword evidence="5" id="KW-1185">Reference proteome</keyword>
<evidence type="ECO:0000313" key="5">
    <source>
        <dbReference type="Proteomes" id="UP001345827"/>
    </source>
</evidence>
<evidence type="ECO:0000313" key="4">
    <source>
        <dbReference type="EMBL" id="KAK5528394.1"/>
    </source>
</evidence>
<organism evidence="4 5">
    <name type="scientific">Vermiconidia calcicola</name>
    <dbReference type="NCBI Taxonomy" id="1690605"/>
    <lineage>
        <taxon>Eukaryota</taxon>
        <taxon>Fungi</taxon>
        <taxon>Dikarya</taxon>
        <taxon>Ascomycota</taxon>
        <taxon>Pezizomycotina</taxon>
        <taxon>Dothideomycetes</taxon>
        <taxon>Dothideomycetidae</taxon>
        <taxon>Mycosphaerellales</taxon>
        <taxon>Extremaceae</taxon>
        <taxon>Vermiconidia</taxon>
    </lineage>
</organism>
<dbReference type="SUPFAM" id="SSF57959">
    <property type="entry name" value="Leucine zipper domain"/>
    <property type="match status" value="1"/>
</dbReference>
<dbReference type="Proteomes" id="UP001345827">
    <property type="component" value="Unassembled WGS sequence"/>
</dbReference>
<dbReference type="InterPro" id="IPR046347">
    <property type="entry name" value="bZIP_sf"/>
</dbReference>
<dbReference type="InterPro" id="IPR004827">
    <property type="entry name" value="bZIP"/>
</dbReference>
<dbReference type="SMART" id="SM00338">
    <property type="entry name" value="BRLZ"/>
    <property type="match status" value="1"/>
</dbReference>
<dbReference type="PROSITE" id="PS00036">
    <property type="entry name" value="BZIP_BASIC"/>
    <property type="match status" value="1"/>
</dbReference>
<dbReference type="PANTHER" id="PTHR22946">
    <property type="entry name" value="DIENELACTONE HYDROLASE DOMAIN-CONTAINING PROTEIN-RELATED"/>
    <property type="match status" value="1"/>
</dbReference>
<dbReference type="EMBL" id="JAXLQG010000026">
    <property type="protein sequence ID" value="KAK5528394.1"/>
    <property type="molecule type" value="Genomic_DNA"/>
</dbReference>
<sequence>MPEYSCHSLHPSSSSAPILPVTVTALDQTRVQRRRSQNRASQRAFRERKTRHTENIEASLRDLAETHRLLRVAYQQKADEADALRARVEMLDGDVSTLQVSAKDTGDFAVNLDGDCGAQSVVKLENEDPIASSFNRTEPEMDWDLFPIYVDTASASIPWRDLPYGTSNATMVQLSSDPDFHFELLRDLSAASYGGGDIAEVLVAAQSIEPGNFESYYAAFNTLANQVHTAAKAIDFLKNPSAASDAFFRASTYFRSADFFLHGNASDPRIDSLWAEQIDAFDSAIALLPIPGQRVTIKAQTFDIPALWFKASASTEPRPTVVIGGGYDGGQEELYHQMGVAALARGWNVITYEGPGQASPRRYQDLGFILEWEKVVTPVVDYLHTLPEVDTSAIALVGLSFGGLLAPRVSAFEPRLVATLALDGLYEFGPLFLQKFPAALTTVFQTGNASAFDSAVDAYREKAAAANTATQFRWFVDQGTWAFDTQSPFDWMTQLQNYTLDGVVDKIPGPIFVADSASDTFFTGQGAVLASKLGNKSTYHKFDLATGVGHAGVGGYHTQNQVAYDWLQGILNKA</sequence>
<feature type="domain" description="BZIP" evidence="3">
    <location>
        <begin position="28"/>
        <end position="91"/>
    </location>
</feature>
<dbReference type="PROSITE" id="PS50217">
    <property type="entry name" value="BZIP"/>
    <property type="match status" value="1"/>
</dbReference>
<comment type="caution">
    <text evidence="4">The sequence shown here is derived from an EMBL/GenBank/DDBJ whole genome shotgun (WGS) entry which is preliminary data.</text>
</comment>
<dbReference type="Gene3D" id="1.20.1440.110">
    <property type="entry name" value="acylaminoacyl peptidase"/>
    <property type="match status" value="1"/>
</dbReference>
<proteinExistence type="inferred from homology"/>
<accession>A0AAV9PSI6</accession>
<dbReference type="Gene3D" id="1.20.5.170">
    <property type="match status" value="1"/>
</dbReference>
<comment type="similarity">
    <text evidence="1">Belongs to the AB hydrolase superfamily. FUS2 hydrolase family.</text>
</comment>